<reference evidence="8 9" key="1">
    <citation type="journal article" date="2022" name="Nat. Plants">
        <title>Genomes of leafy and leafless Platanthera orchids illuminate the evolution of mycoheterotrophy.</title>
        <authorList>
            <person name="Li M.H."/>
            <person name="Liu K.W."/>
            <person name="Li Z."/>
            <person name="Lu H.C."/>
            <person name="Ye Q.L."/>
            <person name="Zhang D."/>
            <person name="Wang J.Y."/>
            <person name="Li Y.F."/>
            <person name="Zhong Z.M."/>
            <person name="Liu X."/>
            <person name="Yu X."/>
            <person name="Liu D.K."/>
            <person name="Tu X.D."/>
            <person name="Liu B."/>
            <person name="Hao Y."/>
            <person name="Liao X.Y."/>
            <person name="Jiang Y.T."/>
            <person name="Sun W.H."/>
            <person name="Chen J."/>
            <person name="Chen Y.Q."/>
            <person name="Ai Y."/>
            <person name="Zhai J.W."/>
            <person name="Wu S.S."/>
            <person name="Zhou Z."/>
            <person name="Hsiao Y.Y."/>
            <person name="Wu W.L."/>
            <person name="Chen Y.Y."/>
            <person name="Lin Y.F."/>
            <person name="Hsu J.L."/>
            <person name="Li C.Y."/>
            <person name="Wang Z.W."/>
            <person name="Zhao X."/>
            <person name="Zhong W.Y."/>
            <person name="Ma X.K."/>
            <person name="Ma L."/>
            <person name="Huang J."/>
            <person name="Chen G.Z."/>
            <person name="Huang M.Z."/>
            <person name="Huang L."/>
            <person name="Peng D.H."/>
            <person name="Luo Y.B."/>
            <person name="Zou S.Q."/>
            <person name="Chen S.P."/>
            <person name="Lan S."/>
            <person name="Tsai W.C."/>
            <person name="Van de Peer Y."/>
            <person name="Liu Z.J."/>
        </authorList>
    </citation>
    <scope>NUCLEOTIDE SEQUENCE [LARGE SCALE GENOMIC DNA]</scope>
    <source>
        <strain evidence="8">Lor287</strain>
    </source>
</reference>
<feature type="transmembrane region" description="Helical" evidence="6">
    <location>
        <begin position="20"/>
        <end position="41"/>
    </location>
</feature>
<feature type="transmembrane region" description="Helical" evidence="6">
    <location>
        <begin position="348"/>
        <end position="369"/>
    </location>
</feature>
<name>A0AAP0BWZ4_9ASPA</name>
<feature type="transmembrane region" description="Helical" evidence="6">
    <location>
        <begin position="252"/>
        <end position="277"/>
    </location>
</feature>
<dbReference type="InterPro" id="IPR013057">
    <property type="entry name" value="AA_transpt_TM"/>
</dbReference>
<feature type="transmembrane region" description="Helical" evidence="6">
    <location>
        <begin position="289"/>
        <end position="309"/>
    </location>
</feature>
<keyword evidence="9" id="KW-1185">Reference proteome</keyword>
<dbReference type="PANTHER" id="PTHR22950">
    <property type="entry name" value="AMINO ACID TRANSPORTER"/>
    <property type="match status" value="1"/>
</dbReference>
<evidence type="ECO:0000313" key="9">
    <source>
        <dbReference type="Proteomes" id="UP001418222"/>
    </source>
</evidence>
<feature type="transmembrane region" description="Helical" evidence="6">
    <location>
        <begin position="102"/>
        <end position="124"/>
    </location>
</feature>
<evidence type="ECO:0000256" key="3">
    <source>
        <dbReference type="ARBA" id="ARBA00022970"/>
    </source>
</evidence>
<evidence type="ECO:0000259" key="7">
    <source>
        <dbReference type="Pfam" id="PF01490"/>
    </source>
</evidence>
<sequence length="376" mass="41454">MSYLLGYGILAMPYALAEGGWISLGALFAIGGICSYTAILLQQCMESNELVKTYPDIGQLAFGIKGRNLMDQVMNAELYFVVIGLLIIEGDNIDLLFPGIEYHIFGIIVKGKQCFIILSALVVLPTTWQKDLRVLSYLSFTSFLVFLLLLVLIIWIGAFQGVGFHGGVVVNFGRLPTSLSIFIFSYGGHTIIPTVYASMKNTKKFSKVLIIGFTVSTLQYAVMAVTGYLMFGKETKSIVTLNLPQRLVTSKITIWTVIAIPLVKYALVLMPVVNSLEEKFQVTGKLARILFRTFLVISTVVIALGIPFFTTFISLVGSLLSSMASILLPCLCYLKIFKSTLKWGHKMFTIIFILGVGVLIAILGTYVSIKQIIQDN</sequence>
<proteinExistence type="predicted"/>
<comment type="subcellular location">
    <subcellularLocation>
        <location evidence="1">Membrane</location>
        <topology evidence="1">Multi-pass membrane protein</topology>
    </subcellularLocation>
</comment>
<comment type="caution">
    <text evidence="8">The sequence shown here is derived from an EMBL/GenBank/DDBJ whole genome shotgun (WGS) entry which is preliminary data.</text>
</comment>
<feature type="transmembrane region" description="Helical" evidence="6">
    <location>
        <begin position="178"/>
        <end position="196"/>
    </location>
</feature>
<organism evidence="8 9">
    <name type="scientific">Platanthera zijinensis</name>
    <dbReference type="NCBI Taxonomy" id="2320716"/>
    <lineage>
        <taxon>Eukaryota</taxon>
        <taxon>Viridiplantae</taxon>
        <taxon>Streptophyta</taxon>
        <taxon>Embryophyta</taxon>
        <taxon>Tracheophyta</taxon>
        <taxon>Spermatophyta</taxon>
        <taxon>Magnoliopsida</taxon>
        <taxon>Liliopsida</taxon>
        <taxon>Asparagales</taxon>
        <taxon>Orchidaceae</taxon>
        <taxon>Orchidoideae</taxon>
        <taxon>Orchideae</taxon>
        <taxon>Orchidinae</taxon>
        <taxon>Platanthera</taxon>
    </lineage>
</organism>
<keyword evidence="3" id="KW-0029">Amino-acid transport</keyword>
<dbReference type="Proteomes" id="UP001418222">
    <property type="component" value="Unassembled WGS sequence"/>
</dbReference>
<evidence type="ECO:0000256" key="6">
    <source>
        <dbReference type="SAM" id="Phobius"/>
    </source>
</evidence>
<keyword evidence="3" id="KW-0813">Transport</keyword>
<evidence type="ECO:0000313" key="8">
    <source>
        <dbReference type="EMBL" id="KAK8951734.1"/>
    </source>
</evidence>
<feature type="domain" description="Amino acid transporter transmembrane" evidence="7">
    <location>
        <begin position="5"/>
        <end position="369"/>
    </location>
</feature>
<feature type="transmembrane region" description="Helical" evidence="6">
    <location>
        <begin position="208"/>
        <end position="232"/>
    </location>
</feature>
<dbReference type="AlphaFoldDB" id="A0AAP0BWZ4"/>
<evidence type="ECO:0000256" key="4">
    <source>
        <dbReference type="ARBA" id="ARBA00022989"/>
    </source>
</evidence>
<accession>A0AAP0BWZ4</accession>
<dbReference type="GO" id="GO:0005774">
    <property type="term" value="C:vacuolar membrane"/>
    <property type="evidence" value="ECO:0007669"/>
    <property type="project" value="TreeGrafter"/>
</dbReference>
<evidence type="ECO:0000256" key="1">
    <source>
        <dbReference type="ARBA" id="ARBA00004141"/>
    </source>
</evidence>
<evidence type="ECO:0000256" key="2">
    <source>
        <dbReference type="ARBA" id="ARBA00022692"/>
    </source>
</evidence>
<protein>
    <recommendedName>
        <fullName evidence="7">Amino acid transporter transmembrane domain-containing protein</fullName>
    </recommendedName>
</protein>
<feature type="transmembrane region" description="Helical" evidence="6">
    <location>
        <begin position="136"/>
        <end position="158"/>
    </location>
</feature>
<keyword evidence="2 6" id="KW-0812">Transmembrane</keyword>
<evidence type="ECO:0000256" key="5">
    <source>
        <dbReference type="ARBA" id="ARBA00023136"/>
    </source>
</evidence>
<gene>
    <name evidence="8" type="ORF">KSP39_PZI004229</name>
</gene>
<dbReference type="GO" id="GO:0015179">
    <property type="term" value="F:L-amino acid transmembrane transporter activity"/>
    <property type="evidence" value="ECO:0007669"/>
    <property type="project" value="TreeGrafter"/>
</dbReference>
<dbReference type="Pfam" id="PF01490">
    <property type="entry name" value="Aa_trans"/>
    <property type="match status" value="1"/>
</dbReference>
<dbReference type="EMBL" id="JBBWWQ010000003">
    <property type="protein sequence ID" value="KAK8951734.1"/>
    <property type="molecule type" value="Genomic_DNA"/>
</dbReference>
<keyword evidence="4 6" id="KW-1133">Transmembrane helix</keyword>
<dbReference type="PANTHER" id="PTHR22950:SF698">
    <property type="entry name" value="AMINO ACID TRANSPORTER TRANSMEMBRANE DOMAIN-CONTAINING PROTEIN"/>
    <property type="match status" value="1"/>
</dbReference>
<feature type="transmembrane region" description="Helical" evidence="6">
    <location>
        <begin position="73"/>
        <end position="90"/>
    </location>
</feature>
<keyword evidence="5 6" id="KW-0472">Membrane</keyword>